<name>A0ABW4HKE9_9FLAO</name>
<reference evidence="2" key="1">
    <citation type="journal article" date="2019" name="Int. J. Syst. Evol. Microbiol.">
        <title>The Global Catalogue of Microorganisms (GCM) 10K type strain sequencing project: providing services to taxonomists for standard genome sequencing and annotation.</title>
        <authorList>
            <consortium name="The Broad Institute Genomics Platform"/>
            <consortium name="The Broad Institute Genome Sequencing Center for Infectious Disease"/>
            <person name="Wu L."/>
            <person name="Ma J."/>
        </authorList>
    </citation>
    <scope>NUCLEOTIDE SEQUENCE [LARGE SCALE GENOMIC DNA]</scope>
    <source>
        <strain evidence="2">CCUG 70865</strain>
    </source>
</reference>
<dbReference type="RefSeq" id="WP_379813778.1">
    <property type="nucleotide sequence ID" value="NZ_JBHUDZ010000018.1"/>
</dbReference>
<accession>A0ABW4HKE9</accession>
<keyword evidence="2" id="KW-1185">Reference proteome</keyword>
<dbReference type="Proteomes" id="UP001597138">
    <property type="component" value="Unassembled WGS sequence"/>
</dbReference>
<sequence length="332" mass="36306">MKKYACLLIFSLLLNGCDDGDLTIASVDFGETIKPQLCASTDNTLLYKIDNQKAFLLQLPKDGLKSTPGTYTYDINNTTYRALYRNFDGTVTTDNICGAIPPITPKVVEEWVAKSGKIEIITEQIPSTTVADDGSTKITGYNHNITFTNVIFDVPNSVPQTYPTYPFGTYSTSVTIPATLAFTNPEIAFDCTTATNKQIYNYAASFYIMIDNIDTALLKEEVTPAGQPRQGLIQTTVNKVYYKSVEPNTGSITEDYFCKTTPVSPSIKEDWVGRNGTKNETTGVNESGIIEVTTTLVGSVYLHTIVLKNVTMTKGTGTFKLPTNFSLGRIGG</sequence>
<protein>
    <submittedName>
        <fullName evidence="1">Uncharacterized protein</fullName>
    </submittedName>
</protein>
<evidence type="ECO:0000313" key="1">
    <source>
        <dbReference type="EMBL" id="MFD1605966.1"/>
    </source>
</evidence>
<organism evidence="1 2">
    <name type="scientific">Flavobacterium artemisiae</name>
    <dbReference type="NCBI Taxonomy" id="2126556"/>
    <lineage>
        <taxon>Bacteria</taxon>
        <taxon>Pseudomonadati</taxon>
        <taxon>Bacteroidota</taxon>
        <taxon>Flavobacteriia</taxon>
        <taxon>Flavobacteriales</taxon>
        <taxon>Flavobacteriaceae</taxon>
        <taxon>Flavobacterium</taxon>
    </lineage>
</organism>
<comment type="caution">
    <text evidence="1">The sequence shown here is derived from an EMBL/GenBank/DDBJ whole genome shotgun (WGS) entry which is preliminary data.</text>
</comment>
<gene>
    <name evidence="1" type="ORF">ACFSC2_24720</name>
</gene>
<evidence type="ECO:0000313" key="2">
    <source>
        <dbReference type="Proteomes" id="UP001597138"/>
    </source>
</evidence>
<dbReference type="EMBL" id="JBHUDZ010000018">
    <property type="protein sequence ID" value="MFD1605966.1"/>
    <property type="molecule type" value="Genomic_DNA"/>
</dbReference>
<proteinExistence type="predicted"/>